<keyword evidence="2" id="KW-1133">Transmembrane helix</keyword>
<evidence type="ECO:0000256" key="1">
    <source>
        <dbReference type="SAM" id="MobiDB-lite"/>
    </source>
</evidence>
<keyword evidence="2" id="KW-0472">Membrane</keyword>
<reference evidence="3 4" key="1">
    <citation type="submission" date="2021-04" db="EMBL/GenBank/DDBJ databases">
        <authorList>
            <person name="Ivanova A."/>
        </authorList>
    </citation>
    <scope>NUCLEOTIDE SEQUENCE [LARGE SCALE GENOMIC DNA]</scope>
    <source>
        <strain evidence="3 4">G18</strain>
    </source>
</reference>
<name>A0ABS5C0H6_9BACT</name>
<feature type="compositionally biased region" description="Low complexity" evidence="1">
    <location>
        <begin position="140"/>
        <end position="154"/>
    </location>
</feature>
<organism evidence="3 4">
    <name type="scientific">Gemmata palustris</name>
    <dbReference type="NCBI Taxonomy" id="2822762"/>
    <lineage>
        <taxon>Bacteria</taxon>
        <taxon>Pseudomonadati</taxon>
        <taxon>Planctomycetota</taxon>
        <taxon>Planctomycetia</taxon>
        <taxon>Gemmatales</taxon>
        <taxon>Gemmataceae</taxon>
        <taxon>Gemmata</taxon>
    </lineage>
</organism>
<comment type="caution">
    <text evidence="3">The sequence shown here is derived from an EMBL/GenBank/DDBJ whole genome shotgun (WGS) entry which is preliminary data.</text>
</comment>
<keyword evidence="2" id="KW-0812">Transmembrane</keyword>
<feature type="transmembrane region" description="Helical" evidence="2">
    <location>
        <begin position="12"/>
        <end position="34"/>
    </location>
</feature>
<proteinExistence type="predicted"/>
<dbReference type="PROSITE" id="PS00409">
    <property type="entry name" value="PROKAR_NTER_METHYL"/>
    <property type="match status" value="1"/>
</dbReference>
<evidence type="ECO:0008006" key="5">
    <source>
        <dbReference type="Google" id="ProtNLM"/>
    </source>
</evidence>
<feature type="region of interest" description="Disordered" evidence="1">
    <location>
        <begin position="128"/>
        <end position="162"/>
    </location>
</feature>
<evidence type="ECO:0000313" key="3">
    <source>
        <dbReference type="EMBL" id="MBP3959471.1"/>
    </source>
</evidence>
<keyword evidence="4" id="KW-1185">Reference proteome</keyword>
<dbReference type="Proteomes" id="UP000676565">
    <property type="component" value="Unassembled WGS sequence"/>
</dbReference>
<gene>
    <name evidence="3" type="ORF">J8F10_29860</name>
</gene>
<sequence>MLLRTPPRHGLSLIEVILALTILIISLAAISQLVDLGTDQGNQARAATRGTRLAQGKMVEVEAGVVSLTSESSGDFEGDDAAWKFTVTPEPAGPPNLYTVTVRVSRDLKGLPYEIVLTQMIFDPTVMGSAAQAERPPAESTATDSTTGTTSGTTTGTGGTTP</sequence>
<dbReference type="EMBL" id="JAGKQQ010000001">
    <property type="protein sequence ID" value="MBP3959471.1"/>
    <property type="molecule type" value="Genomic_DNA"/>
</dbReference>
<dbReference type="RefSeq" id="WP_210660131.1">
    <property type="nucleotide sequence ID" value="NZ_JAGKQQ010000001.1"/>
</dbReference>
<dbReference type="InterPro" id="IPR012902">
    <property type="entry name" value="N_methyl_site"/>
</dbReference>
<protein>
    <recommendedName>
        <fullName evidence="5">Prepilin-type N-terminal cleavage/methylation domain-containing protein</fullName>
    </recommendedName>
</protein>
<evidence type="ECO:0000256" key="2">
    <source>
        <dbReference type="SAM" id="Phobius"/>
    </source>
</evidence>
<evidence type="ECO:0000313" key="4">
    <source>
        <dbReference type="Proteomes" id="UP000676565"/>
    </source>
</evidence>
<accession>A0ABS5C0H6</accession>